<feature type="region of interest" description="Disordered" evidence="1">
    <location>
        <begin position="131"/>
        <end position="161"/>
    </location>
</feature>
<evidence type="ECO:0000313" key="2">
    <source>
        <dbReference type="EMBL" id="PPR00914.1"/>
    </source>
</evidence>
<dbReference type="EMBL" id="NHYE01000978">
    <property type="protein sequence ID" value="PPR00914.1"/>
    <property type="molecule type" value="Genomic_DNA"/>
</dbReference>
<organism evidence="2 3">
    <name type="scientific">Gymnopilus dilepis</name>
    <dbReference type="NCBI Taxonomy" id="231916"/>
    <lineage>
        <taxon>Eukaryota</taxon>
        <taxon>Fungi</taxon>
        <taxon>Dikarya</taxon>
        <taxon>Basidiomycota</taxon>
        <taxon>Agaricomycotina</taxon>
        <taxon>Agaricomycetes</taxon>
        <taxon>Agaricomycetidae</taxon>
        <taxon>Agaricales</taxon>
        <taxon>Agaricineae</taxon>
        <taxon>Hymenogastraceae</taxon>
        <taxon>Gymnopilus</taxon>
    </lineage>
</organism>
<accession>A0A409YD45</accession>
<feature type="compositionally biased region" description="Basic and acidic residues" evidence="1">
    <location>
        <begin position="255"/>
        <end position="268"/>
    </location>
</feature>
<sequence length="455" mass="49461">MTEDNRPAKRPRRGMHVADGFQVLETTAKPAPVAVPKFISAFDRDAESSKDSSRKVIMRRKQGVSAPRTEAGPSIQDTVSSVIVETREVVRELGGEGRLKGKEREKEKDQPKAISVFQIADGITLADPKNRKGALKMRPARPPPVIASSSSSTSAGRSSVLKQVAPPVLKPPSKTNTKPLHPVQQPVIPANATSRKGKEKEKDLRSLSTTGFALGLLQSTQNGNAEELAGILLRDQHPEIMLSSREGEEETGESAAKRGLEMSPEKKGRGASAKYVRGGLAADASAFFDLSQTAFILWKKEIERRPNAFPPEFGLAIIKILHMPLPARSHFRNSSFLNSTSPGIALCRVQPPSSPSYPSIKPDRLHRTVVLFPNSVDSNDAMSAAQFVEGRVVLVFKPLQEIHFQSAEETEQDMFDSLPASLPLPLSGPHLTPDPLDAPTSDTGLVITRFYIKSP</sequence>
<protein>
    <submittedName>
        <fullName evidence="2">Uncharacterized protein</fullName>
    </submittedName>
</protein>
<reference evidence="2 3" key="1">
    <citation type="journal article" date="2018" name="Evol. Lett.">
        <title>Horizontal gene cluster transfer increased hallucinogenic mushroom diversity.</title>
        <authorList>
            <person name="Reynolds H.T."/>
            <person name="Vijayakumar V."/>
            <person name="Gluck-Thaler E."/>
            <person name="Korotkin H.B."/>
            <person name="Matheny P.B."/>
            <person name="Slot J.C."/>
        </authorList>
    </citation>
    <scope>NUCLEOTIDE SEQUENCE [LARGE SCALE GENOMIC DNA]</scope>
    <source>
        <strain evidence="2 3">SRW20</strain>
    </source>
</reference>
<feature type="region of interest" description="Disordered" evidence="1">
    <location>
        <begin position="243"/>
        <end position="269"/>
    </location>
</feature>
<comment type="caution">
    <text evidence="2">The sequence shown here is derived from an EMBL/GenBank/DDBJ whole genome shotgun (WGS) entry which is preliminary data.</text>
</comment>
<evidence type="ECO:0000313" key="3">
    <source>
        <dbReference type="Proteomes" id="UP000284706"/>
    </source>
</evidence>
<feature type="region of interest" description="Disordered" evidence="1">
    <location>
        <begin position="44"/>
        <end position="78"/>
    </location>
</feature>
<feature type="compositionally biased region" description="Low complexity" evidence="1">
    <location>
        <begin position="146"/>
        <end position="159"/>
    </location>
</feature>
<proteinExistence type="predicted"/>
<gene>
    <name evidence="2" type="ORF">CVT26_015524</name>
</gene>
<dbReference type="STRING" id="231916.A0A409YD45"/>
<name>A0A409YD45_9AGAR</name>
<dbReference type="Proteomes" id="UP000284706">
    <property type="component" value="Unassembled WGS sequence"/>
</dbReference>
<dbReference type="OrthoDB" id="3215163at2759"/>
<dbReference type="InParanoid" id="A0A409YD45"/>
<feature type="compositionally biased region" description="Basic and acidic residues" evidence="1">
    <location>
        <begin position="44"/>
        <end position="54"/>
    </location>
</feature>
<dbReference type="AlphaFoldDB" id="A0A409YD45"/>
<evidence type="ECO:0000256" key="1">
    <source>
        <dbReference type="SAM" id="MobiDB-lite"/>
    </source>
</evidence>
<keyword evidence="3" id="KW-1185">Reference proteome</keyword>